<proteinExistence type="predicted"/>
<reference evidence="1 2" key="2">
    <citation type="submission" date="2018-10" db="EMBL/GenBank/DDBJ databases">
        <authorList>
            <consortium name="Pathogen Informatics"/>
        </authorList>
    </citation>
    <scope>NUCLEOTIDE SEQUENCE [LARGE SCALE GENOMIC DNA]</scope>
</reference>
<dbReference type="WBParaSite" id="EVEC_0000143201-mRNA-1">
    <property type="protein sequence ID" value="EVEC_0000143201-mRNA-1"/>
    <property type="gene ID" value="EVEC_0000143201"/>
</dbReference>
<dbReference type="AlphaFoldDB" id="A0A0N4UVG5"/>
<dbReference type="Proteomes" id="UP000274131">
    <property type="component" value="Unassembled WGS sequence"/>
</dbReference>
<reference evidence="3" key="1">
    <citation type="submission" date="2017-02" db="UniProtKB">
        <authorList>
            <consortium name="WormBaseParasite"/>
        </authorList>
    </citation>
    <scope>IDENTIFICATION</scope>
</reference>
<evidence type="ECO:0000313" key="3">
    <source>
        <dbReference type="WBParaSite" id="EVEC_0000143201-mRNA-1"/>
    </source>
</evidence>
<organism evidence="3">
    <name type="scientific">Enterobius vermicularis</name>
    <name type="common">Human pinworm</name>
    <dbReference type="NCBI Taxonomy" id="51028"/>
    <lineage>
        <taxon>Eukaryota</taxon>
        <taxon>Metazoa</taxon>
        <taxon>Ecdysozoa</taxon>
        <taxon>Nematoda</taxon>
        <taxon>Chromadorea</taxon>
        <taxon>Rhabditida</taxon>
        <taxon>Spirurina</taxon>
        <taxon>Oxyuridomorpha</taxon>
        <taxon>Oxyuroidea</taxon>
        <taxon>Oxyuridae</taxon>
        <taxon>Enterobius</taxon>
    </lineage>
</organism>
<protein>
    <submittedName>
        <fullName evidence="1 3">Uncharacterized protein</fullName>
    </submittedName>
</protein>
<gene>
    <name evidence="1" type="ORF">EVEC_LOCUS1140</name>
</gene>
<evidence type="ECO:0000313" key="2">
    <source>
        <dbReference type="Proteomes" id="UP000274131"/>
    </source>
</evidence>
<name>A0A0N4UVG5_ENTVE</name>
<accession>A0A0N4UVG5</accession>
<dbReference type="EMBL" id="UXUI01007173">
    <property type="protein sequence ID" value="VDD85997.1"/>
    <property type="molecule type" value="Genomic_DNA"/>
</dbReference>
<sequence>MYGAERTWVPAVVKSEKGNRIYELATVSGQSLTRHANQLWVYHGDTKASDNDKHHVTSNTKSLKPRRRQILCCLVFGREHDVKEPPWRLTRVKKPVQEASFSQFNDAAKQKFIQLSSQTTLAFYRSSGNVLEGKLSPRCVPGSSNESPHCFLGTSAMPLCSSLQ</sequence>
<evidence type="ECO:0000313" key="1">
    <source>
        <dbReference type="EMBL" id="VDD85997.1"/>
    </source>
</evidence>
<keyword evidence="2" id="KW-1185">Reference proteome</keyword>